<keyword evidence="1" id="KW-1133">Transmembrane helix</keyword>
<evidence type="ECO:0000313" key="5">
    <source>
        <dbReference type="Proteomes" id="UP000011769"/>
    </source>
</evidence>
<dbReference type="EMBL" id="ALYM01000004">
    <property type="protein sequence ID" value="EMG25273.1"/>
    <property type="molecule type" value="Genomic_DNA"/>
</dbReference>
<keyword evidence="1" id="KW-0472">Membrane</keyword>
<feature type="transmembrane region" description="Helical" evidence="1">
    <location>
        <begin position="65"/>
        <end position="97"/>
    </location>
</feature>
<dbReference type="NCBIfam" id="NF040535">
    <property type="entry name" value="LiaF_C_term"/>
    <property type="match status" value="1"/>
</dbReference>
<proteinExistence type="predicted"/>
<keyword evidence="5" id="KW-1185">Reference proteome</keyword>
<name>A0ABN0IQZ5_9STRE</name>
<feature type="domain" description="DUF7649" evidence="3">
    <location>
        <begin position="14"/>
        <end position="98"/>
    </location>
</feature>
<organism evidence="4 5">
    <name type="scientific">Streptococcus parauberis KRS-02083</name>
    <dbReference type="NCBI Taxonomy" id="1207545"/>
    <lineage>
        <taxon>Bacteria</taxon>
        <taxon>Bacillati</taxon>
        <taxon>Bacillota</taxon>
        <taxon>Bacilli</taxon>
        <taxon>Lactobacillales</taxon>
        <taxon>Streptococcaceae</taxon>
        <taxon>Streptococcus</taxon>
    </lineage>
</organism>
<dbReference type="InterPro" id="IPR047793">
    <property type="entry name" value="LiaF_C"/>
</dbReference>
<dbReference type="InterPro" id="IPR056066">
    <property type="entry name" value="DUF7649"/>
</dbReference>
<evidence type="ECO:0000313" key="4">
    <source>
        <dbReference type="EMBL" id="EMG25273.1"/>
    </source>
</evidence>
<dbReference type="InterPro" id="IPR016975">
    <property type="entry name" value="Cell_wall_LiaF"/>
</dbReference>
<protein>
    <submittedName>
        <fullName evidence="4">Transporter associated protein</fullName>
    </submittedName>
</protein>
<dbReference type="Proteomes" id="UP000011769">
    <property type="component" value="Unassembled WGS sequence"/>
</dbReference>
<feature type="transmembrane region" description="Helical" evidence="1">
    <location>
        <begin position="42"/>
        <end position="58"/>
    </location>
</feature>
<sequence>MNFDKMTKYGRSQMKKFQFFLLVECILLAMGIMTILENDVSSFIFILVIILLALRFYNQDNRNNFLLTVGLLLLFLIFMLNPYIILAILIAIIYVVINHFSQVKKKNRFALIRFGQEDINFRKTRHQWIGAATYDSDYYAFDDINIIRISGSDTIDLTNVIVQGEDNVIIIRKIYGPTKILVPIDIAVTIDVSSIYGSIKFFSCQEYDLRNESIKLGYDSASDSLKKVKIVINTLAGAVEVRRR</sequence>
<reference evidence="4 5" key="1">
    <citation type="journal article" date="2013" name="PLoS ONE">
        <title>Comparative Genomic Characterization of Three Streptococcus parauberis Strains in Fish Pathogen, as Assessed by Wide-Genome Analyses.</title>
        <authorList>
            <person name="Nho S.W."/>
            <person name="Hikima J."/>
            <person name="Park S.B."/>
            <person name="Jang H.B."/>
            <person name="Cha I.S."/>
            <person name="Yasuike M."/>
            <person name="Nakamura Y."/>
            <person name="Fujiwara A."/>
            <person name="Sano M."/>
            <person name="Kanai K."/>
            <person name="Kondo H."/>
            <person name="Hirono I."/>
            <person name="Takeyama H."/>
            <person name="Aoki T."/>
            <person name="Jung T.S."/>
        </authorList>
    </citation>
    <scope>NUCLEOTIDE SEQUENCE [LARGE SCALE GENOMIC DNA]</scope>
    <source>
        <strain evidence="4 5">KRS-02083</strain>
    </source>
</reference>
<feature type="domain" description="Cell wall-active antibiotics response LiaF-like C-terminal" evidence="2">
    <location>
        <begin position="128"/>
        <end position="241"/>
    </location>
</feature>
<evidence type="ECO:0000259" key="3">
    <source>
        <dbReference type="Pfam" id="PF24661"/>
    </source>
</evidence>
<dbReference type="PIRSF" id="PIRSF031509">
    <property type="entry name" value="Cell_wall_LiaF/YvqF"/>
    <property type="match status" value="1"/>
</dbReference>
<dbReference type="Pfam" id="PF09922">
    <property type="entry name" value="LiaF-like_C"/>
    <property type="match status" value="1"/>
</dbReference>
<comment type="caution">
    <text evidence="4">The sequence shown here is derived from an EMBL/GenBank/DDBJ whole genome shotgun (WGS) entry which is preliminary data.</text>
</comment>
<dbReference type="Pfam" id="PF24661">
    <property type="entry name" value="DUF7649"/>
    <property type="match status" value="1"/>
</dbReference>
<evidence type="ECO:0000259" key="2">
    <source>
        <dbReference type="Pfam" id="PF09922"/>
    </source>
</evidence>
<gene>
    <name evidence="4" type="ORF">SPJ1_1377</name>
</gene>
<feature type="transmembrane region" description="Helical" evidence="1">
    <location>
        <begin position="20"/>
        <end position="36"/>
    </location>
</feature>
<evidence type="ECO:0000256" key="1">
    <source>
        <dbReference type="SAM" id="Phobius"/>
    </source>
</evidence>
<accession>A0ABN0IQZ5</accession>
<dbReference type="InterPro" id="IPR024425">
    <property type="entry name" value="LiaF-like_C"/>
</dbReference>
<keyword evidence="1" id="KW-0812">Transmembrane</keyword>